<dbReference type="InterPro" id="IPR001633">
    <property type="entry name" value="EAL_dom"/>
</dbReference>
<dbReference type="SMART" id="SM00052">
    <property type="entry name" value="EAL"/>
    <property type="match status" value="1"/>
</dbReference>
<dbReference type="CDD" id="cd01948">
    <property type="entry name" value="EAL"/>
    <property type="match status" value="1"/>
</dbReference>
<gene>
    <name evidence="2" type="ORF">DU002_08505</name>
</gene>
<accession>A0A368NLE9</accession>
<dbReference type="Pfam" id="PF10388">
    <property type="entry name" value="YkuI_C"/>
    <property type="match status" value="1"/>
</dbReference>
<dbReference type="EMBL" id="QPID01000004">
    <property type="protein sequence ID" value="RCU50454.1"/>
    <property type="molecule type" value="Genomic_DNA"/>
</dbReference>
<proteinExistence type="predicted"/>
<evidence type="ECO:0000313" key="2">
    <source>
        <dbReference type="EMBL" id="RCU50454.1"/>
    </source>
</evidence>
<dbReference type="InterPro" id="IPR050706">
    <property type="entry name" value="Cyclic-di-GMP_PDE-like"/>
</dbReference>
<keyword evidence="3" id="KW-1185">Reference proteome</keyword>
<dbReference type="PANTHER" id="PTHR33121">
    <property type="entry name" value="CYCLIC DI-GMP PHOSPHODIESTERASE PDEF"/>
    <property type="match status" value="1"/>
</dbReference>
<dbReference type="Gene3D" id="3.20.20.450">
    <property type="entry name" value="EAL domain"/>
    <property type="match status" value="1"/>
</dbReference>
<dbReference type="Gene3D" id="3.30.450.20">
    <property type="entry name" value="PAS domain"/>
    <property type="match status" value="1"/>
</dbReference>
<dbReference type="Pfam" id="PF00563">
    <property type="entry name" value="EAL"/>
    <property type="match status" value="1"/>
</dbReference>
<dbReference type="PANTHER" id="PTHR33121:SF82">
    <property type="entry name" value="SIGNAL TRANSDUCTION PROTEIN CONTAINING A EAL DOMAIN"/>
    <property type="match status" value="1"/>
</dbReference>
<dbReference type="InterPro" id="IPR029151">
    <property type="entry name" value="Sensor-like_sf"/>
</dbReference>
<dbReference type="PROSITE" id="PS50883">
    <property type="entry name" value="EAL"/>
    <property type="match status" value="1"/>
</dbReference>
<dbReference type="SUPFAM" id="SSF141868">
    <property type="entry name" value="EAL domain-like"/>
    <property type="match status" value="1"/>
</dbReference>
<organism evidence="2 3">
    <name type="scientific">Corallincola holothuriorum</name>
    <dbReference type="NCBI Taxonomy" id="2282215"/>
    <lineage>
        <taxon>Bacteria</taxon>
        <taxon>Pseudomonadati</taxon>
        <taxon>Pseudomonadota</taxon>
        <taxon>Gammaproteobacteria</taxon>
        <taxon>Alteromonadales</taxon>
        <taxon>Psychromonadaceae</taxon>
        <taxon>Corallincola</taxon>
    </lineage>
</organism>
<feature type="domain" description="EAL" evidence="1">
    <location>
        <begin position="21"/>
        <end position="272"/>
    </location>
</feature>
<dbReference type="GO" id="GO:0071111">
    <property type="term" value="F:cyclic-guanylate-specific phosphodiesterase activity"/>
    <property type="evidence" value="ECO:0007669"/>
    <property type="project" value="InterPro"/>
</dbReference>
<dbReference type="InterPro" id="IPR018842">
    <property type="entry name" value="YkuI_C"/>
</dbReference>
<reference evidence="2 3" key="1">
    <citation type="submission" date="2018-07" db="EMBL/GenBank/DDBJ databases">
        <title>Corallincola holothuriorum sp. nov., a new facultative anaerobe isolated from sea cucumber Apostichopus japonicus.</title>
        <authorList>
            <person name="Xia H."/>
        </authorList>
    </citation>
    <scope>NUCLEOTIDE SEQUENCE [LARGE SCALE GENOMIC DNA]</scope>
    <source>
        <strain evidence="2 3">C4</strain>
    </source>
</reference>
<comment type="caution">
    <text evidence="2">The sequence shown here is derived from an EMBL/GenBank/DDBJ whole genome shotgun (WGS) entry which is preliminary data.</text>
</comment>
<dbReference type="OrthoDB" id="1673646at2"/>
<name>A0A368NLE9_9GAMM</name>
<dbReference type="RefSeq" id="WP_114337943.1">
    <property type="nucleotide sequence ID" value="NZ_QPID01000004.1"/>
</dbReference>
<sequence>MQKSAGAAVMPNTAVNYSLSPSAYQADPWHQLHPEHFFPWYQPFVHVASGEIAGYEALARTKNRDGKMISAGPLFSDPTVSFPNKLTIDRYLRQQALTLFAQQSDAGFITLNISPEWLQHLSSQHTSMTVAMVEKLGIDPSRVIIEITEQGGDIEALKRLVKSYHQAGMKIAIDDFGAGASQVDRIIELQPDIIKLDMQLFKQAAKGGAHADVALSVTTLAQRAGSRIVCEGVETEDEFHFGLECGAHYMQGWLFQPAAPGLLAKQSCHEQMSTLRKTYLSRKTIRLSDTMMHNIEVKDAVYRLRSSVMANRPTTIDAERLRALGVARYYLCDSGGTQRSANFEVTASGIETCNECIGYNWSHRPYFPTLIALQRIKQQRMVVSPIYRDTNSLKLCKTFGIFITPNEILLVDVHVDDHTLFAENARYKAGF</sequence>
<protein>
    <submittedName>
        <fullName evidence="2">EAL domain-containing protein</fullName>
    </submittedName>
</protein>
<dbReference type="InterPro" id="IPR035919">
    <property type="entry name" value="EAL_sf"/>
</dbReference>
<evidence type="ECO:0000313" key="3">
    <source>
        <dbReference type="Proteomes" id="UP000252558"/>
    </source>
</evidence>
<evidence type="ECO:0000259" key="1">
    <source>
        <dbReference type="PROSITE" id="PS50883"/>
    </source>
</evidence>
<dbReference type="SUPFAM" id="SSF103190">
    <property type="entry name" value="Sensory domain-like"/>
    <property type="match status" value="1"/>
</dbReference>
<dbReference type="Proteomes" id="UP000252558">
    <property type="component" value="Unassembled WGS sequence"/>
</dbReference>
<dbReference type="AlphaFoldDB" id="A0A368NLE9"/>